<gene>
    <name evidence="1" type="ORF">ALEPTO_LOCUS8943</name>
</gene>
<proteinExistence type="predicted"/>
<evidence type="ECO:0000313" key="2">
    <source>
        <dbReference type="Proteomes" id="UP000789508"/>
    </source>
</evidence>
<dbReference type="AlphaFoldDB" id="A0A9N9D244"/>
<protein>
    <submittedName>
        <fullName evidence="1">13637_t:CDS:1</fullName>
    </submittedName>
</protein>
<comment type="caution">
    <text evidence="1">The sequence shown here is derived from an EMBL/GenBank/DDBJ whole genome shotgun (WGS) entry which is preliminary data.</text>
</comment>
<reference evidence="1" key="1">
    <citation type="submission" date="2021-06" db="EMBL/GenBank/DDBJ databases">
        <authorList>
            <person name="Kallberg Y."/>
            <person name="Tangrot J."/>
            <person name="Rosling A."/>
        </authorList>
    </citation>
    <scope>NUCLEOTIDE SEQUENCE</scope>
    <source>
        <strain evidence="1">FL130A</strain>
    </source>
</reference>
<dbReference type="Proteomes" id="UP000789508">
    <property type="component" value="Unassembled WGS sequence"/>
</dbReference>
<keyword evidence="2" id="KW-1185">Reference proteome</keyword>
<name>A0A9N9D244_9GLOM</name>
<organism evidence="1 2">
    <name type="scientific">Ambispora leptoticha</name>
    <dbReference type="NCBI Taxonomy" id="144679"/>
    <lineage>
        <taxon>Eukaryota</taxon>
        <taxon>Fungi</taxon>
        <taxon>Fungi incertae sedis</taxon>
        <taxon>Mucoromycota</taxon>
        <taxon>Glomeromycotina</taxon>
        <taxon>Glomeromycetes</taxon>
        <taxon>Archaeosporales</taxon>
        <taxon>Ambisporaceae</taxon>
        <taxon>Ambispora</taxon>
    </lineage>
</organism>
<sequence length="72" mass="8323">VNYYGTDTKYGILSEFSECVLEFILNTNQFAMQYGILRNFYRTKTNAEHNHNAKGVFTEPITGYIIDSDIMT</sequence>
<dbReference type="EMBL" id="CAJVPS010005962">
    <property type="protein sequence ID" value="CAG8620437.1"/>
    <property type="molecule type" value="Genomic_DNA"/>
</dbReference>
<feature type="non-terminal residue" evidence="1">
    <location>
        <position position="1"/>
    </location>
</feature>
<evidence type="ECO:0000313" key="1">
    <source>
        <dbReference type="EMBL" id="CAG8620437.1"/>
    </source>
</evidence>
<accession>A0A9N9D244</accession>